<gene>
    <name evidence="2" type="ORF">GCM10010121_000160</name>
</gene>
<protein>
    <submittedName>
        <fullName evidence="2">Uncharacterized protein</fullName>
    </submittedName>
</protein>
<feature type="region of interest" description="Disordered" evidence="1">
    <location>
        <begin position="109"/>
        <end position="139"/>
    </location>
</feature>
<dbReference type="EMBL" id="BMQA01000001">
    <property type="protein sequence ID" value="GGI93777.1"/>
    <property type="molecule type" value="Genomic_DNA"/>
</dbReference>
<reference evidence="2" key="1">
    <citation type="journal article" date="2014" name="Int. J. Syst. Evol. Microbiol.">
        <title>Complete genome sequence of Corynebacterium casei LMG S-19264T (=DSM 44701T), isolated from a smear-ripened cheese.</title>
        <authorList>
            <consortium name="US DOE Joint Genome Institute (JGI-PGF)"/>
            <person name="Walter F."/>
            <person name="Albersmeier A."/>
            <person name="Kalinowski J."/>
            <person name="Ruckert C."/>
        </authorList>
    </citation>
    <scope>NUCLEOTIDE SEQUENCE</scope>
    <source>
        <strain evidence="2">JCM 3086</strain>
    </source>
</reference>
<proteinExistence type="predicted"/>
<feature type="compositionally biased region" description="Basic residues" evidence="1">
    <location>
        <begin position="29"/>
        <end position="43"/>
    </location>
</feature>
<feature type="compositionally biased region" description="Basic and acidic residues" evidence="1">
    <location>
        <begin position="118"/>
        <end position="139"/>
    </location>
</feature>
<feature type="compositionally biased region" description="Polar residues" evidence="1">
    <location>
        <begin position="1"/>
        <end position="15"/>
    </location>
</feature>
<feature type="region of interest" description="Disordered" evidence="1">
    <location>
        <begin position="1"/>
        <end position="61"/>
    </location>
</feature>
<accession>A0A917NEB2</accession>
<keyword evidence="3" id="KW-1185">Reference proteome</keyword>
<organism evidence="2 3">
    <name type="scientific">Streptomyces brasiliensis</name>
    <dbReference type="NCBI Taxonomy" id="1954"/>
    <lineage>
        <taxon>Bacteria</taxon>
        <taxon>Bacillati</taxon>
        <taxon>Actinomycetota</taxon>
        <taxon>Actinomycetes</taxon>
        <taxon>Kitasatosporales</taxon>
        <taxon>Streptomycetaceae</taxon>
        <taxon>Streptomyces</taxon>
    </lineage>
</organism>
<name>A0A917NEB2_9ACTN</name>
<comment type="caution">
    <text evidence="2">The sequence shown here is derived from an EMBL/GenBank/DDBJ whole genome shotgun (WGS) entry which is preliminary data.</text>
</comment>
<evidence type="ECO:0000313" key="2">
    <source>
        <dbReference type="EMBL" id="GGI93777.1"/>
    </source>
</evidence>
<sequence length="189" mass="19517">MAAPQSLSDSGNHEPSPTPTPTGPVDRGRCRRTRPRRYRHRHLGAGGATRHAPSDAVGPDAAHVDAHAGTYSVGPHPATVTITVQRAVPGNAPQDDDYPVAPTGAGIGTAFNTCADGDGGHGGDSDDSDEHGGDEHGDDAQVHIGITHIAQSAYIVQGTLLTLTEADTDTVFRGQADRDEGTHVHTSST</sequence>
<dbReference type="AlphaFoldDB" id="A0A917NEB2"/>
<evidence type="ECO:0000313" key="3">
    <source>
        <dbReference type="Proteomes" id="UP000657574"/>
    </source>
</evidence>
<reference evidence="2" key="2">
    <citation type="submission" date="2020-09" db="EMBL/GenBank/DDBJ databases">
        <authorList>
            <person name="Sun Q."/>
            <person name="Ohkuma M."/>
        </authorList>
    </citation>
    <scope>NUCLEOTIDE SEQUENCE</scope>
    <source>
        <strain evidence="2">JCM 3086</strain>
    </source>
</reference>
<evidence type="ECO:0000256" key="1">
    <source>
        <dbReference type="SAM" id="MobiDB-lite"/>
    </source>
</evidence>
<dbReference type="Proteomes" id="UP000657574">
    <property type="component" value="Unassembled WGS sequence"/>
</dbReference>